<evidence type="ECO:0000259" key="1">
    <source>
        <dbReference type="SMART" id="SM00849"/>
    </source>
</evidence>
<reference evidence="2 3" key="1">
    <citation type="submission" date="2020-06" db="EMBL/GenBank/DDBJ databases">
        <title>Staphylococcus borealis sp. nov. -A novel member of the Staphylococcaceae family isolated from skin and blood in humans.</title>
        <authorList>
            <person name="Pain M."/>
            <person name="Wolden R."/>
            <person name="Jaen-Luchoro D."/>
            <person name="Salva-Serra F."/>
            <person name="Iglesias B.P."/>
            <person name="Karlsson R."/>
            <person name="Klingenberg C."/>
            <person name="Cavanagh J.P."/>
        </authorList>
    </citation>
    <scope>NUCLEOTIDE SEQUENCE [LARGE SCALE GENOMIC DNA]</scope>
    <source>
        <strain evidence="2 3">58-22</strain>
    </source>
</reference>
<dbReference type="EMBL" id="JABVEG010000001">
    <property type="protein sequence ID" value="NUI81822.1"/>
    <property type="molecule type" value="Genomic_DNA"/>
</dbReference>
<dbReference type="PANTHER" id="PTHR42773">
    <property type="entry name" value="METALLO-BETA-LACTAMASE-RELATED"/>
    <property type="match status" value="1"/>
</dbReference>
<sequence length="221" mass="25357">MENKQFETLTHIEKGLYETTKAVLPFDKRYRIKSFVLERPSGNIIIYHSPGLNEADSDIQLLGGATRVLMNHEHESLGGHPRIDVPFWIHRDDVAAIRHTVAIDGQFEQRETIANDLEVIPTPGHTPGTTMFLWNNGEHRFLFTGDFLCVEGGEWRTVILRSSDRDASIKSLEMIRDLAFDAIVPWVAIEGEDAIYYVENEEDKQNRVQKIIDRVRRGENT</sequence>
<keyword evidence="3" id="KW-1185">Reference proteome</keyword>
<accession>A0ABX2LJ67</accession>
<dbReference type="InterPro" id="IPR036866">
    <property type="entry name" value="RibonucZ/Hydroxyglut_hydro"/>
</dbReference>
<dbReference type="GeneID" id="74186522"/>
<evidence type="ECO:0000313" key="2">
    <source>
        <dbReference type="EMBL" id="NUI81822.1"/>
    </source>
</evidence>
<dbReference type="PANTHER" id="PTHR42773:SF1">
    <property type="entry name" value="METALLO-BETA-LACTAMASE FAMILY PROTEIN"/>
    <property type="match status" value="1"/>
</dbReference>
<evidence type="ECO:0000313" key="3">
    <source>
        <dbReference type="Proteomes" id="UP000610527"/>
    </source>
</evidence>
<dbReference type="InterPro" id="IPR001279">
    <property type="entry name" value="Metallo-B-lactamas"/>
</dbReference>
<dbReference type="RefSeq" id="WP_053030158.1">
    <property type="nucleotide sequence ID" value="NZ_CUEE01000005.1"/>
</dbReference>
<dbReference type="Proteomes" id="UP000610527">
    <property type="component" value="Unassembled WGS sequence"/>
</dbReference>
<comment type="caution">
    <text evidence="2">The sequence shown here is derived from an EMBL/GenBank/DDBJ whole genome shotgun (WGS) entry which is preliminary data.</text>
</comment>
<protein>
    <submittedName>
        <fullName evidence="2">MBL fold metallo-hydrolase</fullName>
    </submittedName>
</protein>
<dbReference type="SUPFAM" id="SSF56281">
    <property type="entry name" value="Metallo-hydrolase/oxidoreductase"/>
    <property type="match status" value="1"/>
</dbReference>
<gene>
    <name evidence="2" type="ORF">HUN84_03485</name>
</gene>
<organism evidence="2 3">
    <name type="scientific">Staphylococcus borealis</name>
    <dbReference type="NCBI Taxonomy" id="2742203"/>
    <lineage>
        <taxon>Bacteria</taxon>
        <taxon>Bacillati</taxon>
        <taxon>Bacillota</taxon>
        <taxon>Bacilli</taxon>
        <taxon>Bacillales</taxon>
        <taxon>Staphylococcaceae</taxon>
        <taxon>Staphylococcus</taxon>
    </lineage>
</organism>
<dbReference type="Gene3D" id="3.60.15.10">
    <property type="entry name" value="Ribonuclease Z/Hydroxyacylglutathione hydrolase-like"/>
    <property type="match status" value="1"/>
</dbReference>
<dbReference type="SMART" id="SM00849">
    <property type="entry name" value="Lactamase_B"/>
    <property type="match status" value="1"/>
</dbReference>
<name>A0ABX2LJ67_9STAP</name>
<feature type="domain" description="Metallo-beta-lactamase" evidence="1">
    <location>
        <begin position="31"/>
        <end position="187"/>
    </location>
</feature>
<dbReference type="Pfam" id="PF00753">
    <property type="entry name" value="Lactamase_B"/>
    <property type="match status" value="1"/>
</dbReference>
<proteinExistence type="predicted"/>